<evidence type="ECO:0000313" key="3">
    <source>
        <dbReference type="Proteomes" id="UP000566663"/>
    </source>
</evidence>
<protein>
    <submittedName>
        <fullName evidence="2">Uncharacterized protein</fullName>
    </submittedName>
</protein>
<dbReference type="Proteomes" id="UP000566663">
    <property type="component" value="Unassembled WGS sequence"/>
</dbReference>
<keyword evidence="1" id="KW-1133">Transmembrane helix</keyword>
<proteinExistence type="predicted"/>
<sequence>MRRFQPLWMSSIGLIMALTTTAVVASMVAGSGNDASDVVLSVLTSLYPDELIPRLLLAALLAFGGFSFLRSETRRYVRVIAAACAITGLLAGALLVVRVEIAFAEVFPDGGADLGWAPGQARAKFLPPSYLTASTQVALSFMASMTLLAIDQLKRRAPARGGPS</sequence>
<dbReference type="AlphaFoldDB" id="A0A7W8MFW5"/>
<feature type="transmembrane region" description="Helical" evidence="1">
    <location>
        <begin position="76"/>
        <end position="97"/>
    </location>
</feature>
<keyword evidence="1" id="KW-0812">Transmembrane</keyword>
<organism evidence="2 3">
    <name type="scientific">Brevundimonas basaltis</name>
    <dbReference type="NCBI Taxonomy" id="472166"/>
    <lineage>
        <taxon>Bacteria</taxon>
        <taxon>Pseudomonadati</taxon>
        <taxon>Pseudomonadota</taxon>
        <taxon>Alphaproteobacteria</taxon>
        <taxon>Caulobacterales</taxon>
        <taxon>Caulobacteraceae</taxon>
        <taxon>Brevundimonas</taxon>
    </lineage>
</organism>
<keyword evidence="3" id="KW-1185">Reference proteome</keyword>
<evidence type="ECO:0000256" key="1">
    <source>
        <dbReference type="SAM" id="Phobius"/>
    </source>
</evidence>
<feature type="transmembrane region" description="Helical" evidence="1">
    <location>
        <begin position="51"/>
        <end position="69"/>
    </location>
</feature>
<accession>A0A7W8MFW5</accession>
<feature type="transmembrane region" description="Helical" evidence="1">
    <location>
        <begin position="12"/>
        <end position="31"/>
    </location>
</feature>
<gene>
    <name evidence="2" type="ORF">HNQ67_001127</name>
</gene>
<dbReference type="EMBL" id="JACHFZ010000002">
    <property type="protein sequence ID" value="MBB5291613.1"/>
    <property type="molecule type" value="Genomic_DNA"/>
</dbReference>
<comment type="caution">
    <text evidence="2">The sequence shown here is derived from an EMBL/GenBank/DDBJ whole genome shotgun (WGS) entry which is preliminary data.</text>
</comment>
<feature type="transmembrane region" description="Helical" evidence="1">
    <location>
        <begin position="130"/>
        <end position="150"/>
    </location>
</feature>
<evidence type="ECO:0000313" key="2">
    <source>
        <dbReference type="EMBL" id="MBB5291613.1"/>
    </source>
</evidence>
<keyword evidence="1" id="KW-0472">Membrane</keyword>
<reference evidence="2 3" key="1">
    <citation type="submission" date="2020-08" db="EMBL/GenBank/DDBJ databases">
        <title>Genomic Encyclopedia of Type Strains, Phase IV (KMG-IV): sequencing the most valuable type-strain genomes for metagenomic binning, comparative biology and taxonomic classification.</title>
        <authorList>
            <person name="Goeker M."/>
        </authorList>
    </citation>
    <scope>NUCLEOTIDE SEQUENCE [LARGE SCALE GENOMIC DNA]</scope>
    <source>
        <strain evidence="2 3">DSM 25335</strain>
    </source>
</reference>
<dbReference type="RefSeq" id="WP_183253230.1">
    <property type="nucleotide sequence ID" value="NZ_BAAAFF010000006.1"/>
</dbReference>
<name>A0A7W8MFW5_9CAUL</name>